<protein>
    <recommendedName>
        <fullName evidence="4">inositol-phosphate phosphatase</fullName>
        <ecNumber evidence="4">3.1.3.25</ecNumber>
    </recommendedName>
</protein>
<dbReference type="VEuPathDB" id="TriTrypDB:ADEAN_000913200"/>
<proteinExistence type="inferred from homology"/>
<gene>
    <name evidence="9" type="ORF">ADEAN_000913200</name>
</gene>
<evidence type="ECO:0000256" key="7">
    <source>
        <dbReference type="ARBA" id="ARBA00022842"/>
    </source>
</evidence>
<dbReference type="PROSITE" id="PS00630">
    <property type="entry name" value="IMP_2"/>
    <property type="match status" value="1"/>
</dbReference>
<evidence type="ECO:0000256" key="4">
    <source>
        <dbReference type="ARBA" id="ARBA00013106"/>
    </source>
</evidence>
<comment type="similarity">
    <text evidence="3">Belongs to the inositol monophosphatase superfamily.</text>
</comment>
<dbReference type="PANTHER" id="PTHR20854:SF22">
    <property type="entry name" value="INOSITOL-1-MONOPHOSPHATASE"/>
    <property type="match status" value="1"/>
</dbReference>
<dbReference type="Gene3D" id="3.40.190.80">
    <property type="match status" value="1"/>
</dbReference>
<dbReference type="PRINTS" id="PR00377">
    <property type="entry name" value="IMPHPHTASES"/>
</dbReference>
<dbReference type="InterPro" id="IPR000760">
    <property type="entry name" value="Inositol_monophosphatase-like"/>
</dbReference>
<evidence type="ECO:0000256" key="1">
    <source>
        <dbReference type="ARBA" id="ARBA00001946"/>
    </source>
</evidence>
<dbReference type="EC" id="3.1.3.25" evidence="4"/>
<dbReference type="GO" id="GO:0046872">
    <property type="term" value="F:metal ion binding"/>
    <property type="evidence" value="ECO:0007669"/>
    <property type="project" value="UniProtKB-KW"/>
</dbReference>
<feature type="binding site" evidence="8">
    <location>
        <position position="67"/>
    </location>
    <ligand>
        <name>Mg(2+)</name>
        <dbReference type="ChEBI" id="CHEBI:18420"/>
        <label>1</label>
        <note>catalytic</note>
    </ligand>
</feature>
<evidence type="ECO:0000256" key="6">
    <source>
        <dbReference type="ARBA" id="ARBA00022801"/>
    </source>
</evidence>
<dbReference type="GO" id="GO:0008934">
    <property type="term" value="F:inositol monophosphate 1-phosphatase activity"/>
    <property type="evidence" value="ECO:0007669"/>
    <property type="project" value="TreeGrafter"/>
</dbReference>
<evidence type="ECO:0000256" key="8">
    <source>
        <dbReference type="PIRSR" id="PIRSR600760-2"/>
    </source>
</evidence>
<evidence type="ECO:0000256" key="2">
    <source>
        <dbReference type="ARBA" id="ARBA00005152"/>
    </source>
</evidence>
<dbReference type="AlphaFoldDB" id="A0A7G2CP84"/>
<dbReference type="GO" id="GO:0006020">
    <property type="term" value="P:inositol metabolic process"/>
    <property type="evidence" value="ECO:0007669"/>
    <property type="project" value="TreeGrafter"/>
</dbReference>
<sequence>MKDAVVFVHQCYNRSEDAVTATVAMQTELLKMPVQGLRNNGAAALDMCFVAAGRADAYFEVGIYAWDYAAGTIIVREAGGVVHSVEGADTFDLMGRNVCCGCSTTITQYAVDLATKYKYKDAVLTTKA</sequence>
<keyword evidence="6" id="KW-0378">Hydrolase</keyword>
<dbReference type="Pfam" id="PF00459">
    <property type="entry name" value="Inositol_P"/>
    <property type="match status" value="1"/>
</dbReference>
<comment type="cofactor">
    <cofactor evidence="1 8">
        <name>Mg(2+)</name>
        <dbReference type="ChEBI" id="CHEBI:18420"/>
    </cofactor>
</comment>
<evidence type="ECO:0000256" key="3">
    <source>
        <dbReference type="ARBA" id="ARBA00009759"/>
    </source>
</evidence>
<keyword evidence="5 8" id="KW-0479">Metal-binding</keyword>
<comment type="pathway">
    <text evidence="2">Polyol metabolism; myo-inositol biosynthesis; myo-inositol from D-glucose 6-phosphate: step 2/2.</text>
</comment>
<dbReference type="Proteomes" id="UP000515908">
    <property type="component" value="Chromosome 22"/>
</dbReference>
<dbReference type="SUPFAM" id="SSF56655">
    <property type="entry name" value="Carbohydrate phosphatase"/>
    <property type="match status" value="1"/>
</dbReference>
<dbReference type="GO" id="GO:0046854">
    <property type="term" value="P:phosphatidylinositol phosphate biosynthetic process"/>
    <property type="evidence" value="ECO:0007669"/>
    <property type="project" value="InterPro"/>
</dbReference>
<organism evidence="9 10">
    <name type="scientific">Angomonas deanei</name>
    <dbReference type="NCBI Taxonomy" id="59799"/>
    <lineage>
        <taxon>Eukaryota</taxon>
        <taxon>Discoba</taxon>
        <taxon>Euglenozoa</taxon>
        <taxon>Kinetoplastea</taxon>
        <taxon>Metakinetoplastina</taxon>
        <taxon>Trypanosomatida</taxon>
        <taxon>Trypanosomatidae</taxon>
        <taxon>Strigomonadinae</taxon>
        <taxon>Angomonas</taxon>
    </lineage>
</organism>
<dbReference type="EMBL" id="LR877166">
    <property type="protein sequence ID" value="CAD2221600.1"/>
    <property type="molecule type" value="Genomic_DNA"/>
</dbReference>
<accession>A0A7G2CP84</accession>
<keyword evidence="10" id="KW-1185">Reference proteome</keyword>
<keyword evidence="7 8" id="KW-0460">Magnesium</keyword>
<dbReference type="InterPro" id="IPR020550">
    <property type="entry name" value="Inositol_monophosphatase_CS"/>
</dbReference>
<dbReference type="PANTHER" id="PTHR20854">
    <property type="entry name" value="INOSITOL MONOPHOSPHATASE"/>
    <property type="match status" value="1"/>
</dbReference>
<evidence type="ECO:0000313" key="10">
    <source>
        <dbReference type="Proteomes" id="UP000515908"/>
    </source>
</evidence>
<dbReference type="GO" id="GO:0007165">
    <property type="term" value="P:signal transduction"/>
    <property type="evidence" value="ECO:0007669"/>
    <property type="project" value="TreeGrafter"/>
</dbReference>
<dbReference type="FunFam" id="3.40.190.80:FF:000002">
    <property type="entry name" value="Inositol-1-monophosphatase"/>
    <property type="match status" value="1"/>
</dbReference>
<evidence type="ECO:0000256" key="5">
    <source>
        <dbReference type="ARBA" id="ARBA00022723"/>
    </source>
</evidence>
<reference evidence="9 10" key="1">
    <citation type="submission" date="2020-08" db="EMBL/GenBank/DDBJ databases">
        <authorList>
            <person name="Newling K."/>
            <person name="Davey J."/>
            <person name="Forrester S."/>
        </authorList>
    </citation>
    <scope>NUCLEOTIDE SEQUENCE [LARGE SCALE GENOMIC DNA]</scope>
    <source>
        <strain evidence="10">Crithidia deanei Carvalho (ATCC PRA-265)</strain>
    </source>
</reference>
<name>A0A7G2CP84_9TRYP</name>
<evidence type="ECO:0000313" key="9">
    <source>
        <dbReference type="EMBL" id="CAD2221600.1"/>
    </source>
</evidence>